<evidence type="ECO:0000313" key="3">
    <source>
        <dbReference type="Proteomes" id="UP000701801"/>
    </source>
</evidence>
<evidence type="ECO:0000256" key="1">
    <source>
        <dbReference type="SAM" id="MobiDB-lite"/>
    </source>
</evidence>
<feature type="region of interest" description="Disordered" evidence="1">
    <location>
        <begin position="1"/>
        <end position="76"/>
    </location>
</feature>
<keyword evidence="3" id="KW-1185">Reference proteome</keyword>
<comment type="caution">
    <text evidence="2">The sequence shown here is derived from an EMBL/GenBank/DDBJ whole genome shotgun (WGS) entry which is preliminary data.</text>
</comment>
<accession>A0A9N9Q252</accession>
<dbReference type="Proteomes" id="UP000701801">
    <property type="component" value="Unassembled WGS sequence"/>
</dbReference>
<organism evidence="2 3">
    <name type="scientific">Hymenoscyphus albidus</name>
    <dbReference type="NCBI Taxonomy" id="595503"/>
    <lineage>
        <taxon>Eukaryota</taxon>
        <taxon>Fungi</taxon>
        <taxon>Dikarya</taxon>
        <taxon>Ascomycota</taxon>
        <taxon>Pezizomycotina</taxon>
        <taxon>Leotiomycetes</taxon>
        <taxon>Helotiales</taxon>
        <taxon>Helotiaceae</taxon>
        <taxon>Hymenoscyphus</taxon>
    </lineage>
</organism>
<evidence type="ECO:0000313" key="2">
    <source>
        <dbReference type="EMBL" id="CAG8972389.1"/>
    </source>
</evidence>
<sequence>MAGGAGQRRGRDLDQPQPPPHNGGYPPEGYSAQRPQNQAGKHDGPGPGSARSVGSGASMPPQSGGLPPPLGYDPGRITCQPVKESAISNTRVELPPDAAGLDRKVSDLFF</sequence>
<reference evidence="2" key="1">
    <citation type="submission" date="2021-07" db="EMBL/GenBank/DDBJ databases">
        <authorList>
            <person name="Durling M."/>
        </authorList>
    </citation>
    <scope>NUCLEOTIDE SEQUENCE</scope>
</reference>
<protein>
    <submittedName>
        <fullName evidence="2">Uncharacterized protein</fullName>
    </submittedName>
</protein>
<proteinExistence type="predicted"/>
<name>A0A9N9Q252_9HELO</name>
<gene>
    <name evidence="2" type="ORF">HYALB_00007142</name>
</gene>
<dbReference type="EMBL" id="CAJVRM010000044">
    <property type="protein sequence ID" value="CAG8972389.1"/>
    <property type="molecule type" value="Genomic_DNA"/>
</dbReference>
<dbReference type="OrthoDB" id="10460336at2759"/>
<dbReference type="AlphaFoldDB" id="A0A9N9Q252"/>